<name>A0A5B7F449_PORTR</name>
<dbReference type="EMBL" id="VSRR010004653">
    <property type="protein sequence ID" value="MPC40327.1"/>
    <property type="molecule type" value="Genomic_DNA"/>
</dbReference>
<gene>
    <name evidence="1" type="ORF">E2C01_033883</name>
</gene>
<evidence type="ECO:0000313" key="2">
    <source>
        <dbReference type="Proteomes" id="UP000324222"/>
    </source>
</evidence>
<proteinExistence type="predicted"/>
<accession>A0A5B7F449</accession>
<dbReference type="Proteomes" id="UP000324222">
    <property type="component" value="Unassembled WGS sequence"/>
</dbReference>
<protein>
    <submittedName>
        <fullName evidence="1">Uncharacterized protein</fullName>
    </submittedName>
</protein>
<comment type="caution">
    <text evidence="1">The sequence shown here is derived from an EMBL/GenBank/DDBJ whole genome shotgun (WGS) entry which is preliminary data.</text>
</comment>
<sequence length="72" mass="7803">MHNTGTLTPSLWATCLKSQHLAAHFNSLVTCVHADVKSESPIKENTHPGAQPSTSWTLPYLHLSLSQIKPAA</sequence>
<keyword evidence="2" id="KW-1185">Reference proteome</keyword>
<evidence type="ECO:0000313" key="1">
    <source>
        <dbReference type="EMBL" id="MPC40327.1"/>
    </source>
</evidence>
<dbReference type="AlphaFoldDB" id="A0A5B7F449"/>
<organism evidence="1 2">
    <name type="scientific">Portunus trituberculatus</name>
    <name type="common">Swimming crab</name>
    <name type="synonym">Neptunus trituberculatus</name>
    <dbReference type="NCBI Taxonomy" id="210409"/>
    <lineage>
        <taxon>Eukaryota</taxon>
        <taxon>Metazoa</taxon>
        <taxon>Ecdysozoa</taxon>
        <taxon>Arthropoda</taxon>
        <taxon>Crustacea</taxon>
        <taxon>Multicrustacea</taxon>
        <taxon>Malacostraca</taxon>
        <taxon>Eumalacostraca</taxon>
        <taxon>Eucarida</taxon>
        <taxon>Decapoda</taxon>
        <taxon>Pleocyemata</taxon>
        <taxon>Brachyura</taxon>
        <taxon>Eubrachyura</taxon>
        <taxon>Portunoidea</taxon>
        <taxon>Portunidae</taxon>
        <taxon>Portuninae</taxon>
        <taxon>Portunus</taxon>
    </lineage>
</organism>
<reference evidence="1 2" key="1">
    <citation type="submission" date="2019-05" db="EMBL/GenBank/DDBJ databases">
        <title>Another draft genome of Portunus trituberculatus and its Hox gene families provides insights of decapod evolution.</title>
        <authorList>
            <person name="Jeong J.-H."/>
            <person name="Song I."/>
            <person name="Kim S."/>
            <person name="Choi T."/>
            <person name="Kim D."/>
            <person name="Ryu S."/>
            <person name="Kim W."/>
        </authorList>
    </citation>
    <scope>NUCLEOTIDE SEQUENCE [LARGE SCALE GENOMIC DNA]</scope>
    <source>
        <tissue evidence="1">Muscle</tissue>
    </source>
</reference>